<dbReference type="RefSeq" id="WP_377549898.1">
    <property type="nucleotide sequence ID" value="NZ_JBHSBN010000020.1"/>
</dbReference>
<feature type="signal peptide" evidence="1">
    <location>
        <begin position="1"/>
        <end position="35"/>
    </location>
</feature>
<dbReference type="InterPro" id="IPR045647">
    <property type="entry name" value="DUF6401"/>
</dbReference>
<gene>
    <name evidence="2" type="ORF">ACFOX0_24040</name>
</gene>
<evidence type="ECO:0000313" key="3">
    <source>
        <dbReference type="Proteomes" id="UP001595868"/>
    </source>
</evidence>
<evidence type="ECO:0000256" key="1">
    <source>
        <dbReference type="SAM" id="SignalP"/>
    </source>
</evidence>
<accession>A0ABV8KSN1</accession>
<keyword evidence="1" id="KW-0732">Signal</keyword>
<dbReference type="Pfam" id="PF19939">
    <property type="entry name" value="DUF6401"/>
    <property type="match status" value="1"/>
</dbReference>
<dbReference type="Proteomes" id="UP001595868">
    <property type="component" value="Unassembled WGS sequence"/>
</dbReference>
<evidence type="ECO:0000313" key="2">
    <source>
        <dbReference type="EMBL" id="MFC4108988.1"/>
    </source>
</evidence>
<feature type="chain" id="PRO_5046280297" evidence="1">
    <location>
        <begin position="36"/>
        <end position="121"/>
    </location>
</feature>
<sequence length="121" mass="12378">MKSLFTAGSWASRRSARRVLAALLSAVGRAGLAAAADRPGLLAAVDQHTAAVRDALVPGPAAGRSTPPPALLAAYAEGVRDAAVEHGWQPPAGPVDWSAPDWVLTRLLAVCALAREAGVRP</sequence>
<comment type="caution">
    <text evidence="2">The sequence shown here is derived from an EMBL/GenBank/DDBJ whole genome shotgun (WGS) entry which is preliminary data.</text>
</comment>
<keyword evidence="3" id="KW-1185">Reference proteome</keyword>
<protein>
    <submittedName>
        <fullName evidence="2">DUF6401 family natural product biosynthesis protein</fullName>
    </submittedName>
</protein>
<proteinExistence type="predicted"/>
<name>A0ABV8KSN1_9ACTN</name>
<organism evidence="2 3">
    <name type="scientific">Micromonospora zhanjiangensis</name>
    <dbReference type="NCBI Taxonomy" id="1522057"/>
    <lineage>
        <taxon>Bacteria</taxon>
        <taxon>Bacillati</taxon>
        <taxon>Actinomycetota</taxon>
        <taxon>Actinomycetes</taxon>
        <taxon>Micromonosporales</taxon>
        <taxon>Micromonosporaceae</taxon>
        <taxon>Micromonospora</taxon>
    </lineage>
</organism>
<dbReference type="EMBL" id="JBHSBN010000020">
    <property type="protein sequence ID" value="MFC4108988.1"/>
    <property type="molecule type" value="Genomic_DNA"/>
</dbReference>
<reference evidence="3" key="1">
    <citation type="journal article" date="2019" name="Int. J. Syst. Evol. Microbiol.">
        <title>The Global Catalogue of Microorganisms (GCM) 10K type strain sequencing project: providing services to taxonomists for standard genome sequencing and annotation.</title>
        <authorList>
            <consortium name="The Broad Institute Genomics Platform"/>
            <consortium name="The Broad Institute Genome Sequencing Center for Infectious Disease"/>
            <person name="Wu L."/>
            <person name="Ma J."/>
        </authorList>
    </citation>
    <scope>NUCLEOTIDE SEQUENCE [LARGE SCALE GENOMIC DNA]</scope>
    <source>
        <strain evidence="3">2902at01</strain>
    </source>
</reference>